<comment type="similarity">
    <text evidence="1">Belongs to the LysR transcriptional regulatory family.</text>
</comment>
<evidence type="ECO:0000256" key="4">
    <source>
        <dbReference type="ARBA" id="ARBA00023163"/>
    </source>
</evidence>
<dbReference type="Gene3D" id="1.10.10.10">
    <property type="entry name" value="Winged helix-like DNA-binding domain superfamily/Winged helix DNA-binding domain"/>
    <property type="match status" value="1"/>
</dbReference>
<reference evidence="6 7" key="2">
    <citation type="journal article" date="2022" name="Arch. Microbiol.">
        <title>Rhodococcus pseudokoreensis sp. nov. isolated from the rhizosphere of young M26 apple rootstocks.</title>
        <authorList>
            <person name="Kampfer P."/>
            <person name="Glaeser S.P."/>
            <person name="Blom J."/>
            <person name="Wolf J."/>
            <person name="Benning S."/>
            <person name="Schloter M."/>
            <person name="Neumann-Schaal M."/>
        </authorList>
    </citation>
    <scope>NUCLEOTIDE SEQUENCE [LARGE SCALE GENOMIC DNA]</scope>
    <source>
        <strain evidence="6 7">R79</strain>
    </source>
</reference>
<feature type="domain" description="HTH lysR-type" evidence="5">
    <location>
        <begin position="2"/>
        <end position="59"/>
    </location>
</feature>
<keyword evidence="2" id="KW-0805">Transcription regulation</keyword>
<organism evidence="6 7">
    <name type="scientific">Rhodococcus pseudokoreensis</name>
    <dbReference type="NCBI Taxonomy" id="2811421"/>
    <lineage>
        <taxon>Bacteria</taxon>
        <taxon>Bacillati</taxon>
        <taxon>Actinomycetota</taxon>
        <taxon>Actinomycetes</taxon>
        <taxon>Mycobacteriales</taxon>
        <taxon>Nocardiaceae</taxon>
        <taxon>Rhodococcus</taxon>
    </lineage>
</organism>
<dbReference type="PROSITE" id="PS50931">
    <property type="entry name" value="HTH_LYSR"/>
    <property type="match status" value="1"/>
</dbReference>
<evidence type="ECO:0000256" key="1">
    <source>
        <dbReference type="ARBA" id="ARBA00009437"/>
    </source>
</evidence>
<evidence type="ECO:0000256" key="2">
    <source>
        <dbReference type="ARBA" id="ARBA00023015"/>
    </source>
</evidence>
<evidence type="ECO:0000259" key="5">
    <source>
        <dbReference type="PROSITE" id="PS50931"/>
    </source>
</evidence>
<evidence type="ECO:0000256" key="3">
    <source>
        <dbReference type="ARBA" id="ARBA00023125"/>
    </source>
</evidence>
<dbReference type="PANTHER" id="PTHR30579:SF3">
    <property type="entry name" value="TRANSCRIPTIONAL REGULATORY PROTEIN"/>
    <property type="match status" value="1"/>
</dbReference>
<dbReference type="PANTHER" id="PTHR30579">
    <property type="entry name" value="TRANSCRIPTIONAL REGULATOR"/>
    <property type="match status" value="1"/>
</dbReference>
<dbReference type="Proteomes" id="UP000662986">
    <property type="component" value="Chromosome"/>
</dbReference>
<dbReference type="InterPro" id="IPR000847">
    <property type="entry name" value="LysR_HTH_N"/>
</dbReference>
<evidence type="ECO:0000313" key="6">
    <source>
        <dbReference type="EMBL" id="QSE92612.1"/>
    </source>
</evidence>
<accession>A0A974W8F1</accession>
<protein>
    <submittedName>
        <fullName evidence="6">LysR family transcriptional regulator</fullName>
    </submittedName>
</protein>
<dbReference type="Gene3D" id="3.40.190.290">
    <property type="match status" value="1"/>
</dbReference>
<keyword evidence="3" id="KW-0238">DNA-binding</keyword>
<evidence type="ECO:0000313" key="7">
    <source>
        <dbReference type="Proteomes" id="UP000662986"/>
    </source>
</evidence>
<sequence length="298" mass="32298">MIDADDLRYFLEVARTGRLVAAGKGLGVNHSTVGRRITALERALGNRLFDRVPTGWVLTDAGHELVVQAESIESALLAAMEGAASGGGRLSGTVRVATPDGFGAFILAPHLDELCAQNPDLDIEIVTATRHDVLATREFDVAVTLERPSPRAVDISELADYRLGLYASAGYLESHPRISHVLDLHDHPLIGYVDSLLDVPALRILDEVLPGHRTRIQTNNITGQWTATAAGLGVSALPLYVGDPDPTLVRILPEEVTVLRKYWLIVPRELQRLARVRTAIATLRSIAANHDSLITRVG</sequence>
<keyword evidence="7" id="KW-1185">Reference proteome</keyword>
<reference evidence="6 7" key="1">
    <citation type="journal article" date="2021" name="Microbiol. Resour. Announc.">
        <title>Complete Genome Sequences of Two Rhodococcus sp. Strains with Large and Linear Chromosomes, Isolated from Apple Rhizosphere.</title>
        <authorList>
            <person name="Benning S."/>
            <person name="Brugnone N."/>
            <person name="Siani R."/>
            <person name="Kublik S."/>
            <person name="Schloter M."/>
            <person name="Rad V."/>
        </authorList>
    </citation>
    <scope>NUCLEOTIDE SEQUENCE [LARGE SCALE GENOMIC DNA]</scope>
    <source>
        <strain evidence="6 7">R79</strain>
    </source>
</reference>
<dbReference type="InterPro" id="IPR036390">
    <property type="entry name" value="WH_DNA-bd_sf"/>
</dbReference>
<dbReference type="EMBL" id="CP070619">
    <property type="protein sequence ID" value="QSE92612.1"/>
    <property type="molecule type" value="Genomic_DNA"/>
</dbReference>
<name>A0A974W8F1_9NOCA</name>
<gene>
    <name evidence="6" type="ORF">JWS13_30380</name>
</gene>
<dbReference type="Pfam" id="PF03466">
    <property type="entry name" value="LysR_substrate"/>
    <property type="match status" value="1"/>
</dbReference>
<dbReference type="SUPFAM" id="SSF53850">
    <property type="entry name" value="Periplasmic binding protein-like II"/>
    <property type="match status" value="1"/>
</dbReference>
<dbReference type="SUPFAM" id="SSF46785">
    <property type="entry name" value="Winged helix' DNA-binding domain"/>
    <property type="match status" value="1"/>
</dbReference>
<dbReference type="InterPro" id="IPR005119">
    <property type="entry name" value="LysR_subst-bd"/>
</dbReference>
<proteinExistence type="inferred from homology"/>
<dbReference type="InterPro" id="IPR036388">
    <property type="entry name" value="WH-like_DNA-bd_sf"/>
</dbReference>
<dbReference type="InterPro" id="IPR050176">
    <property type="entry name" value="LTTR"/>
</dbReference>
<dbReference type="RefSeq" id="WP_206009075.1">
    <property type="nucleotide sequence ID" value="NZ_CP070619.1"/>
</dbReference>
<dbReference type="Pfam" id="PF00126">
    <property type="entry name" value="HTH_1"/>
    <property type="match status" value="1"/>
</dbReference>
<keyword evidence="4" id="KW-0804">Transcription</keyword>